<reference evidence="2" key="2">
    <citation type="submission" date="2015-06" db="UniProtKB">
        <authorList>
            <consortium name="EnsemblMetazoa"/>
        </authorList>
    </citation>
    <scope>IDENTIFICATION</scope>
</reference>
<name>T1L397_TETUR</name>
<evidence type="ECO:0000313" key="2">
    <source>
        <dbReference type="EnsemblMetazoa" id="tetur35g00720.1"/>
    </source>
</evidence>
<dbReference type="HOGENOM" id="CLU_3423488_0_0_1"/>
<dbReference type="EMBL" id="CAEY01001014">
    <property type="status" value="NOT_ANNOTATED_CDS"/>
    <property type="molecule type" value="Genomic_DNA"/>
</dbReference>
<feature type="compositionally biased region" description="Polar residues" evidence="1">
    <location>
        <begin position="1"/>
        <end position="17"/>
    </location>
</feature>
<accession>T1L397</accession>
<dbReference type="AlphaFoldDB" id="T1L397"/>
<keyword evidence="3" id="KW-1185">Reference proteome</keyword>
<evidence type="ECO:0000256" key="1">
    <source>
        <dbReference type="SAM" id="MobiDB-lite"/>
    </source>
</evidence>
<dbReference type="Proteomes" id="UP000015104">
    <property type="component" value="Unassembled WGS sequence"/>
</dbReference>
<reference evidence="3" key="1">
    <citation type="submission" date="2011-08" db="EMBL/GenBank/DDBJ databases">
        <authorList>
            <person name="Rombauts S."/>
        </authorList>
    </citation>
    <scope>NUCLEOTIDE SEQUENCE</scope>
    <source>
        <strain evidence="3">London</strain>
    </source>
</reference>
<sequence>MGTTTNFGQVRTASTAQDEMLTG</sequence>
<dbReference type="EnsemblMetazoa" id="tetur35g00720.1">
    <property type="protein sequence ID" value="tetur35g00720.1"/>
    <property type="gene ID" value="tetur35g00720"/>
</dbReference>
<proteinExistence type="predicted"/>
<evidence type="ECO:0000313" key="3">
    <source>
        <dbReference type="Proteomes" id="UP000015104"/>
    </source>
</evidence>
<organism evidence="2 3">
    <name type="scientific">Tetranychus urticae</name>
    <name type="common">Two-spotted spider mite</name>
    <dbReference type="NCBI Taxonomy" id="32264"/>
    <lineage>
        <taxon>Eukaryota</taxon>
        <taxon>Metazoa</taxon>
        <taxon>Ecdysozoa</taxon>
        <taxon>Arthropoda</taxon>
        <taxon>Chelicerata</taxon>
        <taxon>Arachnida</taxon>
        <taxon>Acari</taxon>
        <taxon>Acariformes</taxon>
        <taxon>Trombidiformes</taxon>
        <taxon>Prostigmata</taxon>
        <taxon>Eleutherengona</taxon>
        <taxon>Raphignathae</taxon>
        <taxon>Tetranychoidea</taxon>
        <taxon>Tetranychidae</taxon>
        <taxon>Tetranychus</taxon>
    </lineage>
</organism>
<feature type="region of interest" description="Disordered" evidence="1">
    <location>
        <begin position="1"/>
        <end position="23"/>
    </location>
</feature>
<protein>
    <submittedName>
        <fullName evidence="2">Uncharacterized protein</fullName>
    </submittedName>
</protein>